<dbReference type="GO" id="GO:0005886">
    <property type="term" value="C:plasma membrane"/>
    <property type="evidence" value="ECO:0007669"/>
    <property type="project" value="UniProtKB-SubCell"/>
</dbReference>
<keyword evidence="6" id="KW-0869">Chloride channel</keyword>
<evidence type="ECO:0000256" key="5">
    <source>
        <dbReference type="ARBA" id="ARBA00034769"/>
    </source>
</evidence>
<dbReference type="GO" id="GO:0034707">
    <property type="term" value="C:chloride channel complex"/>
    <property type="evidence" value="ECO:0007669"/>
    <property type="project" value="UniProtKB-KW"/>
</dbReference>
<dbReference type="WBParaSite" id="MBELARI_LOCUS5698">
    <property type="protein sequence ID" value="MBELARI_LOCUS5698"/>
    <property type="gene ID" value="MBELARI_LOCUS5698"/>
</dbReference>
<keyword evidence="6" id="KW-0407">Ion channel</keyword>
<keyword evidence="6" id="KW-0406">Ion transport</keyword>
<keyword evidence="4 6" id="KW-0472">Membrane</keyword>
<name>A0AAF3JA09_9BILA</name>
<organism evidence="8 9">
    <name type="scientific">Mesorhabditis belari</name>
    <dbReference type="NCBI Taxonomy" id="2138241"/>
    <lineage>
        <taxon>Eukaryota</taxon>
        <taxon>Metazoa</taxon>
        <taxon>Ecdysozoa</taxon>
        <taxon>Nematoda</taxon>
        <taxon>Chromadorea</taxon>
        <taxon>Rhabditida</taxon>
        <taxon>Rhabditina</taxon>
        <taxon>Rhabditomorpha</taxon>
        <taxon>Rhabditoidea</taxon>
        <taxon>Rhabditidae</taxon>
        <taxon>Mesorhabditinae</taxon>
        <taxon>Mesorhabditis</taxon>
    </lineage>
</organism>
<comment type="subcellular location">
    <subcellularLocation>
        <location evidence="6">Cell membrane</location>
        <topology evidence="6">Multi-pass membrane protein</topology>
    </subcellularLocation>
    <subcellularLocation>
        <location evidence="1">Membrane</location>
        <topology evidence="1">Multi-pass membrane protein</topology>
    </subcellularLocation>
</comment>
<evidence type="ECO:0000256" key="3">
    <source>
        <dbReference type="ARBA" id="ARBA00022989"/>
    </source>
</evidence>
<keyword evidence="3 6" id="KW-1133">Transmembrane helix</keyword>
<sequence>MTVSYNLDVVETSFIGFLKLQLRWRGSIWKSVMRELILFSAAFAFITLVYRSNYVITPETRMIWDNFAALFDMKLDYIPLTFMLGFFVTIIVGRWNEIFNNIGWIDNAALVMSTYLRGSDQPSRMLRRNVVKYMVLTQVLVFRDISMQVRKRFPTLETVVAAGLMTEAEKQKYDEVNFRYNKHFMPIQWAYAILFEARQGGKLSADIMLNEIIKHITEFRTGLARLLNFDWVPIPLVYPQVVFLAVRSYFVLCLIARQSVLIDGEVPKDGNQFYPLVPFFMTALQFVFFVGWMKVAESLMNPLGEDDDDFECNFLIDRNLAMGMVIVDETYNSPPPQEKDAFWLANVDPLYSEETANKPKNPLIGSVAQVEPKTDEVVMMPHLDSEDHQAADNSFDYGDGQKLLPRGISVVSVNRVSDSKTSLNTRQKGFLETVRNRFTRDSSRLSRPNRLVMSRTSLNTPDGLHPPNNYPGSTCTSAIDIVDELAAISERRNTDNLSPEDFSPKSPTRRSPIGDTDTMMPSVPEEDEEHQRTRTSVDLAKWKRMQDEMLKDQNDKDK</sequence>
<comment type="similarity">
    <text evidence="5 6">Belongs to the anion channel-forming bestrophin (TC 1.A.46) family. Calcium-sensitive chloride channel subfamily.</text>
</comment>
<dbReference type="Pfam" id="PF01062">
    <property type="entry name" value="Bestrophin"/>
    <property type="match status" value="1"/>
</dbReference>
<protein>
    <recommendedName>
        <fullName evidence="6">Bestrophin homolog</fullName>
    </recommendedName>
</protein>
<evidence type="ECO:0000256" key="6">
    <source>
        <dbReference type="RuleBase" id="RU363126"/>
    </source>
</evidence>
<dbReference type="PANTHER" id="PTHR10736:SF63">
    <property type="entry name" value="BESTROPHIN HOMOLOG-RELATED"/>
    <property type="match status" value="1"/>
</dbReference>
<keyword evidence="6" id="KW-1003">Cell membrane</keyword>
<feature type="transmembrane region" description="Helical" evidence="6">
    <location>
        <begin position="77"/>
        <end position="95"/>
    </location>
</feature>
<keyword evidence="6" id="KW-0813">Transport</keyword>
<proteinExistence type="inferred from homology"/>
<evidence type="ECO:0000313" key="9">
    <source>
        <dbReference type="WBParaSite" id="MBELARI_LOCUS5698"/>
    </source>
</evidence>
<feature type="transmembrane region" description="Helical" evidence="6">
    <location>
        <begin position="36"/>
        <end position="56"/>
    </location>
</feature>
<evidence type="ECO:0000313" key="8">
    <source>
        <dbReference type="Proteomes" id="UP000887575"/>
    </source>
</evidence>
<dbReference type="GO" id="GO:0005254">
    <property type="term" value="F:chloride channel activity"/>
    <property type="evidence" value="ECO:0007669"/>
    <property type="project" value="UniProtKB-KW"/>
</dbReference>
<reference evidence="9" key="1">
    <citation type="submission" date="2024-02" db="UniProtKB">
        <authorList>
            <consortium name="WormBaseParasite"/>
        </authorList>
    </citation>
    <scope>IDENTIFICATION</scope>
</reference>
<keyword evidence="6" id="KW-0868">Chloride</keyword>
<evidence type="ECO:0000256" key="7">
    <source>
        <dbReference type="SAM" id="MobiDB-lite"/>
    </source>
</evidence>
<keyword evidence="2 6" id="KW-0812">Transmembrane</keyword>
<evidence type="ECO:0000256" key="4">
    <source>
        <dbReference type="ARBA" id="ARBA00023136"/>
    </source>
</evidence>
<feature type="region of interest" description="Disordered" evidence="7">
    <location>
        <begin position="490"/>
        <end position="558"/>
    </location>
</feature>
<accession>A0AAF3JA09</accession>
<comment type="function">
    <text evidence="6">Forms chloride channels.</text>
</comment>
<dbReference type="InterPro" id="IPR000615">
    <property type="entry name" value="Bestrophin"/>
</dbReference>
<dbReference type="AlphaFoldDB" id="A0AAF3JA09"/>
<evidence type="ECO:0000256" key="2">
    <source>
        <dbReference type="ARBA" id="ARBA00022692"/>
    </source>
</evidence>
<feature type="compositionally biased region" description="Basic and acidic residues" evidence="7">
    <location>
        <begin position="540"/>
        <end position="558"/>
    </location>
</feature>
<keyword evidence="8" id="KW-1185">Reference proteome</keyword>
<evidence type="ECO:0000256" key="1">
    <source>
        <dbReference type="ARBA" id="ARBA00004141"/>
    </source>
</evidence>
<dbReference type="InterPro" id="IPR021134">
    <property type="entry name" value="Bestrophin-like"/>
</dbReference>
<dbReference type="Proteomes" id="UP000887575">
    <property type="component" value="Unassembled WGS sequence"/>
</dbReference>
<feature type="transmembrane region" description="Helical" evidence="6">
    <location>
        <begin position="273"/>
        <end position="293"/>
    </location>
</feature>
<dbReference type="PANTHER" id="PTHR10736">
    <property type="entry name" value="BESTROPHIN"/>
    <property type="match status" value="1"/>
</dbReference>